<keyword evidence="3" id="KW-0804">Transcription</keyword>
<gene>
    <name evidence="5" type="ORF">LPB140_09290</name>
</gene>
<keyword evidence="1" id="KW-0805">Transcription regulation</keyword>
<evidence type="ECO:0000256" key="2">
    <source>
        <dbReference type="ARBA" id="ARBA00023125"/>
    </source>
</evidence>
<accession>A0A1L3JCT6</accession>
<evidence type="ECO:0000313" key="5">
    <source>
        <dbReference type="EMBL" id="APG62951.1"/>
    </source>
</evidence>
<evidence type="ECO:0000313" key="6">
    <source>
        <dbReference type="Proteomes" id="UP000242561"/>
    </source>
</evidence>
<proteinExistence type="predicted"/>
<dbReference type="STRING" id="1913578.LPB140_09290"/>
<dbReference type="KEGG" id="sphl:LPB140_09290"/>
<dbReference type="Proteomes" id="UP000242561">
    <property type="component" value="Chromosome"/>
</dbReference>
<dbReference type="AlphaFoldDB" id="A0A1L3JCT6"/>
<dbReference type="EMBL" id="CP018154">
    <property type="protein sequence ID" value="APG62951.1"/>
    <property type="molecule type" value="Genomic_DNA"/>
</dbReference>
<evidence type="ECO:0000259" key="4">
    <source>
        <dbReference type="PROSITE" id="PS50949"/>
    </source>
</evidence>
<feature type="domain" description="HTH gntR-type" evidence="4">
    <location>
        <begin position="5"/>
        <end position="73"/>
    </location>
</feature>
<dbReference type="OrthoDB" id="162505at2"/>
<dbReference type="InterPro" id="IPR036388">
    <property type="entry name" value="WH-like_DNA-bd_sf"/>
</dbReference>
<name>A0A1L3JCT6_9SPHN</name>
<reference evidence="5 6" key="1">
    <citation type="submission" date="2016-11" db="EMBL/GenBank/DDBJ databases">
        <title>Sphingorhabdus sp. LPB0140, isolated from marine environment.</title>
        <authorList>
            <person name="Kim E."/>
            <person name="Yi H."/>
        </authorList>
    </citation>
    <scope>NUCLEOTIDE SEQUENCE [LARGE SCALE GENOMIC DNA]</scope>
    <source>
        <strain evidence="5 6">LPB0140</strain>
    </source>
</reference>
<organism evidence="5 6">
    <name type="scientific">Sphingorhabdus lutea</name>
    <dbReference type="NCBI Taxonomy" id="1913578"/>
    <lineage>
        <taxon>Bacteria</taxon>
        <taxon>Pseudomonadati</taxon>
        <taxon>Pseudomonadota</taxon>
        <taxon>Alphaproteobacteria</taxon>
        <taxon>Sphingomonadales</taxon>
        <taxon>Sphingomonadaceae</taxon>
        <taxon>Sphingorhabdus</taxon>
    </lineage>
</organism>
<dbReference type="InterPro" id="IPR036390">
    <property type="entry name" value="WH_DNA-bd_sf"/>
</dbReference>
<dbReference type="SUPFAM" id="SSF46785">
    <property type="entry name" value="Winged helix' DNA-binding domain"/>
    <property type="match status" value="1"/>
</dbReference>
<protein>
    <submittedName>
        <fullName evidence="5">GntR family transcriptional regulator</fullName>
    </submittedName>
</protein>
<evidence type="ECO:0000256" key="3">
    <source>
        <dbReference type="ARBA" id="ARBA00023163"/>
    </source>
</evidence>
<dbReference type="PROSITE" id="PS50949">
    <property type="entry name" value="HTH_GNTR"/>
    <property type="match status" value="1"/>
</dbReference>
<dbReference type="Pfam" id="PF00392">
    <property type="entry name" value="GntR"/>
    <property type="match status" value="1"/>
</dbReference>
<sequence>MNRKQPLYLNLRQYIIDAIIDGKYVEGDFLPSVRAMALEQGANPLTVAKAYQFFQDANLVAVQRGVGLKISSGARQKLKQTEREKFIQEIWPKICRKMDQLNLNIEDLNNISR</sequence>
<keyword evidence="6" id="KW-1185">Reference proteome</keyword>
<dbReference type="PANTHER" id="PTHR38445:SF10">
    <property type="entry name" value="GNTR-FAMILY TRANSCRIPTIONAL REGULATOR"/>
    <property type="match status" value="1"/>
</dbReference>
<dbReference type="PANTHER" id="PTHR38445">
    <property type="entry name" value="HTH-TYPE TRANSCRIPTIONAL REPRESSOR YTRA"/>
    <property type="match status" value="1"/>
</dbReference>
<evidence type="ECO:0000256" key="1">
    <source>
        <dbReference type="ARBA" id="ARBA00023015"/>
    </source>
</evidence>
<dbReference type="Gene3D" id="6.10.250.1220">
    <property type="match status" value="1"/>
</dbReference>
<dbReference type="Gene3D" id="1.10.10.10">
    <property type="entry name" value="Winged helix-like DNA-binding domain superfamily/Winged helix DNA-binding domain"/>
    <property type="match status" value="1"/>
</dbReference>
<dbReference type="GO" id="GO:0003677">
    <property type="term" value="F:DNA binding"/>
    <property type="evidence" value="ECO:0007669"/>
    <property type="project" value="UniProtKB-KW"/>
</dbReference>
<dbReference type="SMART" id="SM00345">
    <property type="entry name" value="HTH_GNTR"/>
    <property type="match status" value="1"/>
</dbReference>
<keyword evidence="2" id="KW-0238">DNA-binding</keyword>
<dbReference type="GO" id="GO:0003700">
    <property type="term" value="F:DNA-binding transcription factor activity"/>
    <property type="evidence" value="ECO:0007669"/>
    <property type="project" value="InterPro"/>
</dbReference>
<dbReference type="InterPro" id="IPR000524">
    <property type="entry name" value="Tscrpt_reg_HTH_GntR"/>
</dbReference>
<dbReference type="RefSeq" id="WP_072559602.1">
    <property type="nucleotide sequence ID" value="NZ_CP018154.1"/>
</dbReference>